<evidence type="ECO:0000256" key="4">
    <source>
        <dbReference type="ARBA" id="ARBA00022679"/>
    </source>
</evidence>
<proteinExistence type="predicted"/>
<dbReference type="Gene3D" id="3.40.50.150">
    <property type="entry name" value="Vaccinia Virus protein VP39"/>
    <property type="match status" value="1"/>
</dbReference>
<dbReference type="InterPro" id="IPR022641">
    <property type="entry name" value="CheR_N"/>
</dbReference>
<sequence length="274" mass="31116">MTYPQVQDSELPEVASFVRSISGIVLDSSKGYLISSRLGPLLQRYEARNYSALCNKAKLDSKLRLDILDAISTNETSFFRDTSPFDLLKFKLIPDLVDRMGGAKQPISIWSAASSTGQEVYSIAISLGEILPNLSQWHIKIMGTDISDAAIRYASAAYYSDLELGRGMSPDRRAKYFTQEGRMWKVRDQYRAMATFRRQNLLDDLTALGKYDIIFCRNVMIYFDMDVRKLLYTKLSRQLKPGGVLVIGSTENLPPGMEGIYKRNDYQRSVFYSV</sequence>
<dbReference type="InterPro" id="IPR029063">
    <property type="entry name" value="SAM-dependent_MTases_sf"/>
</dbReference>
<dbReference type="PROSITE" id="PS50123">
    <property type="entry name" value="CHER"/>
    <property type="match status" value="1"/>
</dbReference>
<evidence type="ECO:0000256" key="5">
    <source>
        <dbReference type="ARBA" id="ARBA00022691"/>
    </source>
</evidence>
<dbReference type="SUPFAM" id="SSF53335">
    <property type="entry name" value="S-adenosyl-L-methionine-dependent methyltransferases"/>
    <property type="match status" value="1"/>
</dbReference>
<dbReference type="PANTHER" id="PTHR24422">
    <property type="entry name" value="CHEMOTAXIS PROTEIN METHYLTRANSFERASE"/>
    <property type="match status" value="1"/>
</dbReference>
<dbReference type="InterPro" id="IPR050903">
    <property type="entry name" value="Bact_Chemotaxis_MeTrfase"/>
</dbReference>
<dbReference type="PANTHER" id="PTHR24422:SF21">
    <property type="entry name" value="CHEMOTAXIS PROTEIN METHYLTRANSFERASE 1"/>
    <property type="match status" value="1"/>
</dbReference>
<reference evidence="7 8" key="1">
    <citation type="submission" date="2019-04" db="EMBL/GenBank/DDBJ databases">
        <title>Taxonomy of novel Haliea sp. from mangrove soil of West Coast of India.</title>
        <authorList>
            <person name="Verma A."/>
            <person name="Kumar P."/>
            <person name="Krishnamurthi S."/>
        </authorList>
    </citation>
    <scope>NUCLEOTIDE SEQUENCE [LARGE SCALE GENOMIC DNA]</scope>
    <source>
        <strain evidence="7 8">SAOS-164</strain>
    </source>
</reference>
<accession>A0A4Z0M7J0</accession>
<evidence type="ECO:0000313" key="8">
    <source>
        <dbReference type="Proteomes" id="UP000298050"/>
    </source>
</evidence>
<dbReference type="CDD" id="cd02440">
    <property type="entry name" value="AdoMet_MTases"/>
    <property type="match status" value="1"/>
</dbReference>
<dbReference type="InterPro" id="IPR022642">
    <property type="entry name" value="CheR_C"/>
</dbReference>
<dbReference type="GO" id="GO:0032259">
    <property type="term" value="P:methylation"/>
    <property type="evidence" value="ECO:0007669"/>
    <property type="project" value="UniProtKB-KW"/>
</dbReference>
<dbReference type="SUPFAM" id="SSF47757">
    <property type="entry name" value="Chemotaxis receptor methyltransferase CheR, N-terminal domain"/>
    <property type="match status" value="1"/>
</dbReference>
<dbReference type="OrthoDB" id="9816309at2"/>
<evidence type="ECO:0000256" key="3">
    <source>
        <dbReference type="ARBA" id="ARBA00022603"/>
    </source>
</evidence>
<dbReference type="InterPro" id="IPR036804">
    <property type="entry name" value="CheR_N_sf"/>
</dbReference>
<keyword evidence="3 7" id="KW-0489">Methyltransferase</keyword>
<dbReference type="InterPro" id="IPR000780">
    <property type="entry name" value="CheR_MeTrfase"/>
</dbReference>
<evidence type="ECO:0000256" key="1">
    <source>
        <dbReference type="ARBA" id="ARBA00001541"/>
    </source>
</evidence>
<dbReference type="Gene3D" id="1.10.155.10">
    <property type="entry name" value="Chemotaxis receptor methyltransferase CheR, N-terminal domain"/>
    <property type="match status" value="1"/>
</dbReference>
<evidence type="ECO:0000313" key="7">
    <source>
        <dbReference type="EMBL" id="TGD75469.1"/>
    </source>
</evidence>
<dbReference type="EC" id="2.1.1.80" evidence="2"/>
<comment type="caution">
    <text evidence="7">The sequence shown here is derived from an EMBL/GenBank/DDBJ whole genome shotgun (WGS) entry which is preliminary data.</text>
</comment>
<dbReference type="Proteomes" id="UP000298050">
    <property type="component" value="Unassembled WGS sequence"/>
</dbReference>
<organism evidence="7 8">
    <name type="scientific">Mangrovimicrobium sediminis</name>
    <dbReference type="NCBI Taxonomy" id="2562682"/>
    <lineage>
        <taxon>Bacteria</taxon>
        <taxon>Pseudomonadati</taxon>
        <taxon>Pseudomonadota</taxon>
        <taxon>Gammaproteobacteria</taxon>
        <taxon>Cellvibrionales</taxon>
        <taxon>Halieaceae</taxon>
        <taxon>Mangrovimicrobium</taxon>
    </lineage>
</organism>
<feature type="domain" description="CheR-type methyltransferase" evidence="6">
    <location>
        <begin position="1"/>
        <end position="274"/>
    </location>
</feature>
<gene>
    <name evidence="7" type="ORF">E4634_03215</name>
</gene>
<name>A0A4Z0M7J0_9GAMM</name>
<dbReference type="Pfam" id="PF03705">
    <property type="entry name" value="CheR_N"/>
    <property type="match status" value="1"/>
</dbReference>
<keyword evidence="5" id="KW-0949">S-adenosyl-L-methionine</keyword>
<keyword evidence="4 7" id="KW-0808">Transferase</keyword>
<evidence type="ECO:0000259" key="6">
    <source>
        <dbReference type="PROSITE" id="PS50123"/>
    </source>
</evidence>
<keyword evidence="8" id="KW-1185">Reference proteome</keyword>
<protein>
    <recommendedName>
        <fullName evidence="2">protein-glutamate O-methyltransferase</fullName>
        <ecNumber evidence="2">2.1.1.80</ecNumber>
    </recommendedName>
</protein>
<dbReference type="RefSeq" id="WP_135441172.1">
    <property type="nucleotide sequence ID" value="NZ_SRLE01000003.1"/>
</dbReference>
<dbReference type="GO" id="GO:0008983">
    <property type="term" value="F:protein-glutamate O-methyltransferase activity"/>
    <property type="evidence" value="ECO:0007669"/>
    <property type="project" value="UniProtKB-EC"/>
</dbReference>
<dbReference type="PRINTS" id="PR00996">
    <property type="entry name" value="CHERMTFRASE"/>
</dbReference>
<comment type="catalytic activity">
    <reaction evidence="1">
        <text>L-glutamyl-[protein] + S-adenosyl-L-methionine = [protein]-L-glutamate 5-O-methyl ester + S-adenosyl-L-homocysteine</text>
        <dbReference type="Rhea" id="RHEA:24452"/>
        <dbReference type="Rhea" id="RHEA-COMP:10208"/>
        <dbReference type="Rhea" id="RHEA-COMP:10311"/>
        <dbReference type="ChEBI" id="CHEBI:29973"/>
        <dbReference type="ChEBI" id="CHEBI:57856"/>
        <dbReference type="ChEBI" id="CHEBI:59789"/>
        <dbReference type="ChEBI" id="CHEBI:82795"/>
        <dbReference type="EC" id="2.1.1.80"/>
    </reaction>
</comment>
<evidence type="ECO:0000256" key="2">
    <source>
        <dbReference type="ARBA" id="ARBA00012534"/>
    </source>
</evidence>
<dbReference type="SMART" id="SM00138">
    <property type="entry name" value="MeTrc"/>
    <property type="match status" value="1"/>
</dbReference>
<dbReference type="Pfam" id="PF01739">
    <property type="entry name" value="CheR"/>
    <property type="match status" value="1"/>
</dbReference>
<dbReference type="EMBL" id="SRLE01000003">
    <property type="protein sequence ID" value="TGD75469.1"/>
    <property type="molecule type" value="Genomic_DNA"/>
</dbReference>
<dbReference type="AlphaFoldDB" id="A0A4Z0M7J0"/>